<comment type="caution">
    <text evidence="3">The sequence shown here is derived from an EMBL/GenBank/DDBJ whole genome shotgun (WGS) entry which is preliminary data.</text>
</comment>
<dbReference type="SUPFAM" id="SSF52833">
    <property type="entry name" value="Thioredoxin-like"/>
    <property type="match status" value="1"/>
</dbReference>
<evidence type="ECO:0000313" key="3">
    <source>
        <dbReference type="EMBL" id="KIC92628.1"/>
    </source>
</evidence>
<evidence type="ECO:0000259" key="2">
    <source>
        <dbReference type="Pfam" id="PF13462"/>
    </source>
</evidence>
<dbReference type="InterPro" id="IPR036249">
    <property type="entry name" value="Thioredoxin-like_sf"/>
</dbReference>
<organism evidence="3 4">
    <name type="scientific">Flavihumibacter solisilvae</name>
    <dbReference type="NCBI Taxonomy" id="1349421"/>
    <lineage>
        <taxon>Bacteria</taxon>
        <taxon>Pseudomonadati</taxon>
        <taxon>Bacteroidota</taxon>
        <taxon>Chitinophagia</taxon>
        <taxon>Chitinophagales</taxon>
        <taxon>Chitinophagaceae</taxon>
        <taxon>Flavihumibacter</taxon>
    </lineage>
</organism>
<reference evidence="3 4" key="1">
    <citation type="submission" date="2014-11" db="EMBL/GenBank/DDBJ databases">
        <title>Genome sequence of Flavihumibacter solisilvae 3-3.</title>
        <authorList>
            <person name="Zhou G."/>
            <person name="Li M."/>
            <person name="Wang G."/>
        </authorList>
    </citation>
    <scope>NUCLEOTIDE SEQUENCE [LARGE SCALE GENOMIC DNA]</scope>
    <source>
        <strain evidence="3 4">3-3</strain>
    </source>
</reference>
<dbReference type="Gene3D" id="3.40.30.10">
    <property type="entry name" value="Glutaredoxin"/>
    <property type="match status" value="1"/>
</dbReference>
<dbReference type="Proteomes" id="UP000031408">
    <property type="component" value="Unassembled WGS sequence"/>
</dbReference>
<protein>
    <recommendedName>
        <fullName evidence="2">Thioredoxin-like fold domain-containing protein</fullName>
    </recommendedName>
</protein>
<dbReference type="OrthoDB" id="117402at2"/>
<accession>A0A0C1LAS9</accession>
<dbReference type="EMBL" id="JSVC01000034">
    <property type="protein sequence ID" value="KIC92628.1"/>
    <property type="molecule type" value="Genomic_DNA"/>
</dbReference>
<keyword evidence="4" id="KW-1185">Reference proteome</keyword>
<gene>
    <name evidence="3" type="ORF">OI18_21855</name>
</gene>
<feature type="domain" description="Thioredoxin-like fold" evidence="2">
    <location>
        <begin position="10"/>
        <end position="165"/>
    </location>
</feature>
<evidence type="ECO:0000256" key="1">
    <source>
        <dbReference type="ARBA" id="ARBA00005791"/>
    </source>
</evidence>
<sequence>MLQPELDSSRDHISGNGFATITLIEYGDFQCPHCAEVYPEIKMLQEVMGDQLKFAFRHYPLQNLHPLALEAAVVTEAAAQLDRFWYMHDLIFENQLYLSRASLLRFAEELDIDTSLFTDPVEYKKRLMKVVSDFESGVRSGVSGTPTFFVNGLKYNGMPDFNGLLAACNISMLSLEAG</sequence>
<dbReference type="PANTHER" id="PTHR13887:SF55">
    <property type="entry name" value="SLR0313 PROTEIN"/>
    <property type="match status" value="1"/>
</dbReference>
<dbReference type="AlphaFoldDB" id="A0A0C1LAS9"/>
<evidence type="ECO:0000313" key="4">
    <source>
        <dbReference type="Proteomes" id="UP000031408"/>
    </source>
</evidence>
<dbReference type="STRING" id="1349421.OI18_21855"/>
<name>A0A0C1LAS9_9BACT</name>
<dbReference type="CDD" id="cd02972">
    <property type="entry name" value="DsbA_family"/>
    <property type="match status" value="1"/>
</dbReference>
<dbReference type="Pfam" id="PF13462">
    <property type="entry name" value="Thioredoxin_4"/>
    <property type="match status" value="1"/>
</dbReference>
<comment type="similarity">
    <text evidence="1">Belongs to the thioredoxin family. DsbA subfamily.</text>
</comment>
<dbReference type="RefSeq" id="WP_039144030.1">
    <property type="nucleotide sequence ID" value="NZ_JSVC01000034.1"/>
</dbReference>
<proteinExistence type="inferred from homology"/>
<dbReference type="PANTHER" id="PTHR13887">
    <property type="entry name" value="GLUTATHIONE S-TRANSFERASE KAPPA"/>
    <property type="match status" value="1"/>
</dbReference>
<dbReference type="InterPro" id="IPR012336">
    <property type="entry name" value="Thioredoxin-like_fold"/>
</dbReference>